<accession>A0A1T5KHB6</accession>
<evidence type="ECO:0000313" key="1">
    <source>
        <dbReference type="EMBL" id="SKC62815.1"/>
    </source>
</evidence>
<sequence length="106" mass="11703">MFYGGFRGGATLHQLKTALDTLFPASKASFIENGTVLISDGGMLEYAIDHDQAAGRLAFSASFHGNEQELKIFLPKLVGALRAHAIDYRLEYEVEKDGKFTTYNID</sequence>
<dbReference type="AlphaFoldDB" id="A0A1T5KHB6"/>
<protein>
    <submittedName>
        <fullName evidence="1">Uncharacterized protein</fullName>
    </submittedName>
</protein>
<name>A0A1T5KHB6_9BACT</name>
<proteinExistence type="predicted"/>
<organism evidence="1 2">
    <name type="scientific">Ohtaekwangia koreensis</name>
    <dbReference type="NCBI Taxonomy" id="688867"/>
    <lineage>
        <taxon>Bacteria</taxon>
        <taxon>Pseudomonadati</taxon>
        <taxon>Bacteroidota</taxon>
        <taxon>Cytophagia</taxon>
        <taxon>Cytophagales</taxon>
        <taxon>Fulvivirgaceae</taxon>
        <taxon>Ohtaekwangia</taxon>
    </lineage>
</organism>
<gene>
    <name evidence="1" type="ORF">SAMN05660236_2171</name>
</gene>
<keyword evidence="2" id="KW-1185">Reference proteome</keyword>
<dbReference type="Proteomes" id="UP000190961">
    <property type="component" value="Unassembled WGS sequence"/>
</dbReference>
<evidence type="ECO:0000313" key="2">
    <source>
        <dbReference type="Proteomes" id="UP000190961"/>
    </source>
</evidence>
<reference evidence="1 2" key="1">
    <citation type="submission" date="2017-02" db="EMBL/GenBank/DDBJ databases">
        <authorList>
            <person name="Peterson S.W."/>
        </authorList>
    </citation>
    <scope>NUCLEOTIDE SEQUENCE [LARGE SCALE GENOMIC DNA]</scope>
    <source>
        <strain evidence="1 2">DSM 25262</strain>
    </source>
</reference>
<dbReference type="EMBL" id="FUZU01000001">
    <property type="protein sequence ID" value="SKC62815.1"/>
    <property type="molecule type" value="Genomic_DNA"/>
</dbReference>